<dbReference type="GO" id="GO:0016887">
    <property type="term" value="F:ATP hydrolysis activity"/>
    <property type="evidence" value="ECO:0007669"/>
    <property type="project" value="InterPro"/>
</dbReference>
<dbReference type="SMART" id="SM00382">
    <property type="entry name" value="AAA"/>
    <property type="match status" value="1"/>
</dbReference>
<feature type="compositionally biased region" description="Acidic residues" evidence="6">
    <location>
        <begin position="612"/>
        <end position="646"/>
    </location>
</feature>
<dbReference type="InterPro" id="IPR041569">
    <property type="entry name" value="AAA_lid_3"/>
</dbReference>
<feature type="region of interest" description="Disordered" evidence="6">
    <location>
        <begin position="681"/>
        <end position="709"/>
    </location>
</feature>
<evidence type="ECO:0000259" key="7">
    <source>
        <dbReference type="SMART" id="SM00382"/>
    </source>
</evidence>
<keyword evidence="5" id="KW-0496">Mitochondrion</keyword>
<comment type="caution">
    <text evidence="8">The sequence shown here is derived from an EMBL/GenBank/DDBJ whole genome shotgun (WGS) entry which is preliminary data.</text>
</comment>
<evidence type="ECO:0000256" key="3">
    <source>
        <dbReference type="ARBA" id="ARBA00022787"/>
    </source>
</evidence>
<feature type="region of interest" description="Disordered" evidence="6">
    <location>
        <begin position="612"/>
        <end position="660"/>
    </location>
</feature>
<dbReference type="GO" id="GO:0005524">
    <property type="term" value="F:ATP binding"/>
    <property type="evidence" value="ECO:0007669"/>
    <property type="project" value="UniProtKB-KW"/>
</dbReference>
<dbReference type="PROSITE" id="PS00674">
    <property type="entry name" value="AAA"/>
    <property type="match status" value="1"/>
</dbReference>
<evidence type="ECO:0000256" key="2">
    <source>
        <dbReference type="ARBA" id="ARBA00022741"/>
    </source>
</evidence>
<protein>
    <recommendedName>
        <fullName evidence="7">AAA+ ATPase domain-containing protein</fullName>
    </recommendedName>
</protein>
<dbReference type="PANTHER" id="PTHR45644">
    <property type="entry name" value="AAA ATPASE, PUTATIVE (AFU_ORTHOLOGUE AFUA_2G12920)-RELATED-RELATED"/>
    <property type="match status" value="1"/>
</dbReference>
<dbReference type="InterPro" id="IPR003593">
    <property type="entry name" value="AAA+_ATPase"/>
</dbReference>
<feature type="domain" description="AAA+ ATPase" evidence="7">
    <location>
        <begin position="1111"/>
        <end position="1248"/>
    </location>
</feature>
<dbReference type="Pfam" id="PF17862">
    <property type="entry name" value="AAA_lid_3"/>
    <property type="match status" value="1"/>
</dbReference>
<dbReference type="PANTHER" id="PTHR45644:SF56">
    <property type="entry name" value="AAA ATPASE, PUTATIVE (AFU_ORTHOLOGUE AFUA_2G12920)-RELATED"/>
    <property type="match status" value="1"/>
</dbReference>
<dbReference type="EMBL" id="PNBA02000013">
    <property type="protein sequence ID" value="KAG6403924.1"/>
    <property type="molecule type" value="Genomic_DNA"/>
</dbReference>
<dbReference type="InterPro" id="IPR027417">
    <property type="entry name" value="P-loop_NTPase"/>
</dbReference>
<comment type="subcellular location">
    <subcellularLocation>
        <location evidence="1">Mitochondrion outer membrane</location>
        <topology evidence="1">Single-pass membrane protein</topology>
    </subcellularLocation>
</comment>
<keyword evidence="4" id="KW-0067">ATP-binding</keyword>
<gene>
    <name evidence="8" type="ORF">SASPL_136158</name>
</gene>
<dbReference type="SUPFAM" id="SSF52540">
    <property type="entry name" value="P-loop containing nucleoside triphosphate hydrolases"/>
    <property type="match status" value="1"/>
</dbReference>
<dbReference type="FunFam" id="3.40.50.300:FF:000416">
    <property type="entry name" value="p-loop nucleoside triphosphate hydrolase superfamily protein"/>
    <property type="match status" value="1"/>
</dbReference>
<evidence type="ECO:0000256" key="6">
    <source>
        <dbReference type="SAM" id="MobiDB-lite"/>
    </source>
</evidence>
<evidence type="ECO:0000256" key="4">
    <source>
        <dbReference type="ARBA" id="ARBA00022840"/>
    </source>
</evidence>
<sequence>MLPRGRGHRSQFPSFYKGRGGRIPIIQHGNKKLFKENITGIDQLEDNPELFQKVQEYLNSKKDNEGTSSSWANKVQGSTSYAEAITSSEDREKYIPSPFKDIIVFLETHDLRWEKEPWKLMQRYMDTASYAAPSYKRRIFYEEFLTSMGAFMLPRGRGHRSQFPSFYKGRGGRIPIIQHGNKKLFKENITGIDQLEDNPELFQKVQEYLNSKKDNEGTSSSWANKVQGSTSYAEAITSSEDREKYIPSPFKDIIVFLETHDLRWEKEPWKLMQRYMDTASYAAPSYKRRIFYEEFLTSMGACEIRHFKTFREAKQRSSLDCRLKLNKISISDSVGFSSFRSVLFCEQVPMYARKLKYKSQWNRVVQRSKYFCSSSCRNYPTGQYLSTATRASSLVQEYVSNYSLLSGLSSKRCYRRSSSRPDVCCINSSLRFYSSEGDGRNASEDKRVPNKDVVDCEKEKIPKENITDSSRHCDAHACLGEHDQREWLKNEKISMDNKKKDSPFLTWRERFRNEFLRRITPWEKITVSWDNFPYYIHENTKNLLVECTASHLKHKKLTTDYGGRLASASGRILIRSIPGTELYRERLVRALARDLQVPVLVLDSSILAPYDLNEDECESEEENSEGMSESEVEDENDASNDEDYTSSDEGRTDGSDDEVDINVSAEDIRKLIPCNIEEFEKSVSGESGSSSASSNPETTETSNVASQKLKKGDRVKYIGPSICIEANNRVLLGKIPTPDGPTNAYTIIRGRTLSSGQRGEVYEVNEDQVAVVFDISCKSTEEVNEAKSAEATAKPSVCWLNVKDIEHDLNAQTHDSYTAMEVLCETLETQQPLVVYFPDSSLWLSRAVSKSDRKEFVSKMQEMFDKLSGPLVLICGQSKIEAESHSKENDKFTMVLPNLGRLAKLPLLKRLAEGLKPSKRSGDDEVYKLFTNVMCLDLPKEEDLLKIFNKQIEEDKRIIISRNNLSELHKVLEEHELSCMDLLHLNTDGVVLSRQKAEKVVGWARSHYLSSCLLPSVKGDRLQVPRESLELAILRLMEQETASKKPSQNLKNLAKDEYENNFISAVVPPGEIGVKFDDVGALEDVKKALNELVILPMRRPELFTRGNLLRPCKGILLFGPPGTGKTLLAKALATEAGANFISITGSTLTSKWFGDAEKLTRSLFSFASKLAPVIIFVDEVDSLLGARGGANEHEATRRMRNEFMAAWDGLRSKDSQRILVLGATNRPFDLDDAVIRRLPRRIYIDLPDADNRHKILKIILARENFETGFPLEQLANSTEGYSGSDLKNLCIAAAYRPVHELLEEESKGAKFDGVPLLRPLKLDDFTQAKTKVGPSVSFDAASMNELRKWNEQYGEGGSRKKSPFGF</sequence>
<evidence type="ECO:0000256" key="5">
    <source>
        <dbReference type="ARBA" id="ARBA00023128"/>
    </source>
</evidence>
<organism evidence="8">
    <name type="scientific">Salvia splendens</name>
    <name type="common">Scarlet sage</name>
    <dbReference type="NCBI Taxonomy" id="180675"/>
    <lineage>
        <taxon>Eukaryota</taxon>
        <taxon>Viridiplantae</taxon>
        <taxon>Streptophyta</taxon>
        <taxon>Embryophyta</taxon>
        <taxon>Tracheophyta</taxon>
        <taxon>Spermatophyta</taxon>
        <taxon>Magnoliopsida</taxon>
        <taxon>eudicotyledons</taxon>
        <taxon>Gunneridae</taxon>
        <taxon>Pentapetalae</taxon>
        <taxon>asterids</taxon>
        <taxon>lamiids</taxon>
        <taxon>Lamiales</taxon>
        <taxon>Lamiaceae</taxon>
        <taxon>Nepetoideae</taxon>
        <taxon>Mentheae</taxon>
        <taxon>Salviinae</taxon>
        <taxon>Salvia</taxon>
        <taxon>Salvia subgen. Calosphace</taxon>
        <taxon>core Calosphace</taxon>
    </lineage>
</organism>
<reference evidence="8" key="1">
    <citation type="submission" date="2018-01" db="EMBL/GenBank/DDBJ databases">
        <authorList>
            <person name="Mao J.F."/>
        </authorList>
    </citation>
    <scope>NUCLEOTIDE SEQUENCE</scope>
    <source>
        <strain evidence="8">Huo1</strain>
        <tissue evidence="8">Leaf</tissue>
    </source>
</reference>
<evidence type="ECO:0000313" key="9">
    <source>
        <dbReference type="Proteomes" id="UP000298416"/>
    </source>
</evidence>
<name>A0A8X8X0B9_SALSN</name>
<dbReference type="InterPro" id="IPR003959">
    <property type="entry name" value="ATPase_AAA_core"/>
</dbReference>
<dbReference type="Gene3D" id="1.10.8.60">
    <property type="match status" value="1"/>
</dbReference>
<dbReference type="Pfam" id="PF00004">
    <property type="entry name" value="AAA"/>
    <property type="match status" value="1"/>
</dbReference>
<proteinExistence type="predicted"/>
<accession>A0A8X8X0B9</accession>
<dbReference type="InterPro" id="IPR051701">
    <property type="entry name" value="Mito_OM_Translocase_MSP1"/>
</dbReference>
<dbReference type="Proteomes" id="UP000298416">
    <property type="component" value="Unassembled WGS sequence"/>
</dbReference>
<keyword evidence="2" id="KW-0547">Nucleotide-binding</keyword>
<dbReference type="Gene3D" id="3.40.50.300">
    <property type="entry name" value="P-loop containing nucleotide triphosphate hydrolases"/>
    <property type="match status" value="1"/>
</dbReference>
<evidence type="ECO:0000256" key="1">
    <source>
        <dbReference type="ARBA" id="ARBA00004572"/>
    </source>
</evidence>
<keyword evidence="9" id="KW-1185">Reference proteome</keyword>
<reference evidence="8" key="2">
    <citation type="submission" date="2020-08" db="EMBL/GenBank/DDBJ databases">
        <title>Plant Genome Project.</title>
        <authorList>
            <person name="Zhang R.-G."/>
        </authorList>
    </citation>
    <scope>NUCLEOTIDE SEQUENCE</scope>
    <source>
        <strain evidence="8">Huo1</strain>
        <tissue evidence="8">Leaf</tissue>
    </source>
</reference>
<feature type="compositionally biased region" description="Low complexity" evidence="6">
    <location>
        <begin position="684"/>
        <end position="702"/>
    </location>
</feature>
<dbReference type="InterPro" id="IPR003960">
    <property type="entry name" value="ATPase_AAA_CS"/>
</dbReference>
<dbReference type="GO" id="GO:0005741">
    <property type="term" value="C:mitochondrial outer membrane"/>
    <property type="evidence" value="ECO:0007669"/>
    <property type="project" value="UniProtKB-SubCell"/>
</dbReference>
<keyword evidence="3" id="KW-0472">Membrane</keyword>
<keyword evidence="3" id="KW-1000">Mitochondrion outer membrane</keyword>
<evidence type="ECO:0000313" key="8">
    <source>
        <dbReference type="EMBL" id="KAG6403924.1"/>
    </source>
</evidence>